<dbReference type="OrthoDB" id="9788398at2"/>
<dbReference type="PATRIC" id="fig|1117379.3.peg.2467"/>
<dbReference type="AlphaFoldDB" id="K6DKW5"/>
<comment type="caution">
    <text evidence="2">The sequence shown here is derived from an EMBL/GenBank/DDBJ whole genome shotgun (WGS) entry which is preliminary data.</text>
</comment>
<dbReference type="Pfam" id="PF09861">
    <property type="entry name" value="Lar_N"/>
    <property type="match status" value="1"/>
</dbReference>
<keyword evidence="3" id="KW-1185">Reference proteome</keyword>
<evidence type="ECO:0000313" key="3">
    <source>
        <dbReference type="Proteomes" id="UP000006316"/>
    </source>
</evidence>
<accession>K6DKW5</accession>
<dbReference type="eggNOG" id="COG2768">
    <property type="taxonomic scope" value="Bacteria"/>
</dbReference>
<protein>
    <recommendedName>
        <fullName evidence="1">LarA-like N-terminal domain-containing protein</fullName>
    </recommendedName>
</protein>
<name>K6DKW5_9BACI</name>
<feature type="domain" description="LarA-like N-terminal" evidence="1">
    <location>
        <begin position="55"/>
        <end position="149"/>
    </location>
</feature>
<dbReference type="RefSeq" id="WP_007085385.1">
    <property type="nucleotide sequence ID" value="NZ_AJLS01000061.1"/>
</dbReference>
<dbReference type="Proteomes" id="UP000006316">
    <property type="component" value="Unassembled WGS sequence"/>
</dbReference>
<organism evidence="2 3">
    <name type="scientific">Neobacillus bataviensis LMG 21833</name>
    <dbReference type="NCBI Taxonomy" id="1117379"/>
    <lineage>
        <taxon>Bacteria</taxon>
        <taxon>Bacillati</taxon>
        <taxon>Bacillota</taxon>
        <taxon>Bacilli</taxon>
        <taxon>Bacillales</taxon>
        <taxon>Bacillaceae</taxon>
        <taxon>Neobacillus</taxon>
    </lineage>
</organism>
<evidence type="ECO:0000313" key="2">
    <source>
        <dbReference type="EMBL" id="EKN68944.1"/>
    </source>
</evidence>
<dbReference type="EMBL" id="AJLS01000061">
    <property type="protein sequence ID" value="EKN68944.1"/>
    <property type="molecule type" value="Genomic_DNA"/>
</dbReference>
<sequence>MALPRFAKIRQTFHVESLKDIPGTVTEQFLRVNADEKIKPGMEIAITAGSRGIANIPLIVKSVADEIKKRGATPFVIPAMGSHGGATAEGQKEMLEGLGITEEYTGCEIRSSMDVVEVGVTSEGIPVYVDKIAYNADGIIVMGRVKPHTDFKNKIESGVLKMASIGMGKHKQALALHTYGIKGISEMMPEVGKVAIANSKTLFGVAIVENAHEETAIIEAIEPEQIEERERELLKKAFALMPSLPVDEIDILVVDEIGKNYSGTGMDTNIIGRIRVLGVTEPSKPAIKYIIASNLSEVSHGNALGIGLSDLTTKRLFEKIDHPAMNENVVTSTFLARANIPIVLDNDQEALKAALRATWGVAPEEARIVRIPNTLHIGELFVSEVIFNELKDKENIEVLEDLHEMMFDQDGYFLPMGLGADPHADRIKTTM</sequence>
<dbReference type="GO" id="GO:0050043">
    <property type="term" value="F:lactate racemase activity"/>
    <property type="evidence" value="ECO:0007669"/>
    <property type="project" value="InterPro"/>
</dbReference>
<dbReference type="Gene3D" id="3.40.50.11440">
    <property type="match status" value="1"/>
</dbReference>
<gene>
    <name evidence="2" type="ORF">BABA_11846</name>
</gene>
<dbReference type="STRING" id="1117379.BABA_11846"/>
<reference evidence="2 3" key="1">
    <citation type="journal article" date="2012" name="Front. Microbiol.">
        <title>Redundancy and modularity in membrane-associated dissimilatory nitrate reduction in Bacillus.</title>
        <authorList>
            <person name="Heylen K."/>
            <person name="Keltjens J."/>
        </authorList>
    </citation>
    <scope>NUCLEOTIDE SEQUENCE [LARGE SCALE GENOMIC DNA]</scope>
    <source>
        <strain evidence="3">LMG 21833T</strain>
    </source>
</reference>
<proteinExistence type="predicted"/>
<dbReference type="InterPro" id="IPR018657">
    <property type="entry name" value="LarA-like_N"/>
</dbReference>
<evidence type="ECO:0000259" key="1">
    <source>
        <dbReference type="Pfam" id="PF09861"/>
    </source>
</evidence>